<protein>
    <submittedName>
        <fullName evidence="2">Uncharacterized protein</fullName>
    </submittedName>
</protein>
<dbReference type="Proteomes" id="UP000005237">
    <property type="component" value="Unassembled WGS sequence"/>
</dbReference>
<evidence type="ECO:0000313" key="2">
    <source>
        <dbReference type="EnsemblMetazoa" id="CJA37333.1"/>
    </source>
</evidence>
<name>A0A8R1EI10_CAEJA</name>
<dbReference type="EnsemblMetazoa" id="CJA37333.1">
    <property type="protein sequence ID" value="CJA37333.1"/>
    <property type="gene ID" value="WBGene00213180"/>
</dbReference>
<reference evidence="2" key="2">
    <citation type="submission" date="2022-06" db="UniProtKB">
        <authorList>
            <consortium name="EnsemblMetazoa"/>
        </authorList>
    </citation>
    <scope>IDENTIFICATION</scope>
    <source>
        <strain evidence="2">DF5081</strain>
    </source>
</reference>
<reference evidence="3" key="1">
    <citation type="submission" date="2010-08" db="EMBL/GenBank/DDBJ databases">
        <authorList>
            <consortium name="Caenorhabditis japonica Sequencing Consortium"/>
            <person name="Wilson R.K."/>
        </authorList>
    </citation>
    <scope>NUCLEOTIDE SEQUENCE [LARGE SCALE GENOMIC DNA]</scope>
    <source>
        <strain evidence="3">DF5081</strain>
    </source>
</reference>
<feature type="compositionally biased region" description="Basic and acidic residues" evidence="1">
    <location>
        <begin position="16"/>
        <end position="36"/>
    </location>
</feature>
<feature type="region of interest" description="Disordered" evidence="1">
    <location>
        <begin position="1"/>
        <end position="36"/>
    </location>
</feature>
<organism evidence="2 3">
    <name type="scientific">Caenorhabditis japonica</name>
    <dbReference type="NCBI Taxonomy" id="281687"/>
    <lineage>
        <taxon>Eukaryota</taxon>
        <taxon>Metazoa</taxon>
        <taxon>Ecdysozoa</taxon>
        <taxon>Nematoda</taxon>
        <taxon>Chromadorea</taxon>
        <taxon>Rhabditida</taxon>
        <taxon>Rhabditina</taxon>
        <taxon>Rhabditomorpha</taxon>
        <taxon>Rhabditoidea</taxon>
        <taxon>Rhabditidae</taxon>
        <taxon>Peloderinae</taxon>
        <taxon>Caenorhabditis</taxon>
    </lineage>
</organism>
<sequence length="86" mass="9528">MPSQLERAGRNGRTGRTADEADGRRTDGRTDGPDGRKLVRMEALVAATQYMSRGSDEAHALDLVRISIQGCIRRRVQFQETIFHGG</sequence>
<proteinExistence type="predicted"/>
<dbReference type="AlphaFoldDB" id="A0A8R1EI10"/>
<evidence type="ECO:0000256" key="1">
    <source>
        <dbReference type="SAM" id="MobiDB-lite"/>
    </source>
</evidence>
<accession>A0A8R1EI10</accession>
<evidence type="ECO:0000313" key="3">
    <source>
        <dbReference type="Proteomes" id="UP000005237"/>
    </source>
</evidence>
<keyword evidence="3" id="KW-1185">Reference proteome</keyword>